<keyword evidence="4" id="KW-1185">Reference proteome</keyword>
<protein>
    <submittedName>
        <fullName evidence="3">Uncharacterized protein</fullName>
    </submittedName>
</protein>
<dbReference type="NCBIfam" id="NF040524">
    <property type="entry name" value="LPKTxAVK"/>
    <property type="match status" value="1"/>
</dbReference>
<reference evidence="3 4" key="1">
    <citation type="submission" date="2020-07" db="EMBL/GenBank/DDBJ databases">
        <title>MOT database genomes.</title>
        <authorList>
            <person name="Joseph S."/>
            <person name="Aduse-Opoku J."/>
            <person name="Hashim A."/>
            <person name="Wade W."/>
            <person name="Curtis M."/>
        </authorList>
    </citation>
    <scope>NUCLEOTIDE SEQUENCE [LARGE SCALE GENOMIC DNA]</scope>
    <source>
        <strain evidence="3 4">CIP 106318</strain>
    </source>
</reference>
<keyword evidence="2" id="KW-0732">Signal</keyword>
<sequence length="128" mass="13150">MKKKLLLSVLAAGLVLPSAAALAEEVPFEGAKIAEDIRAELAAKEAREAAEAAEIKDLVEKGLAENKGELQPLGNGVYVSVKEGKGNNVILPKGPDATVGANKPVAKTENKAANKAGKKALPKTSAVK</sequence>
<accession>A0ABX2T1D8</accession>
<evidence type="ECO:0000313" key="3">
    <source>
        <dbReference type="EMBL" id="NYS48001.1"/>
    </source>
</evidence>
<feature type="region of interest" description="Disordered" evidence="1">
    <location>
        <begin position="90"/>
        <end position="128"/>
    </location>
</feature>
<dbReference type="RefSeq" id="WP_179941784.1">
    <property type="nucleotide sequence ID" value="NZ_JACBYF010000021.1"/>
</dbReference>
<organism evidence="3 4">
    <name type="scientific">Gemelliphila palaticanis</name>
    <dbReference type="NCBI Taxonomy" id="81950"/>
    <lineage>
        <taxon>Bacteria</taxon>
        <taxon>Bacillati</taxon>
        <taxon>Bacillota</taxon>
        <taxon>Bacilli</taxon>
        <taxon>Bacillales</taxon>
        <taxon>Gemellaceae</taxon>
        <taxon>Gemelliphila</taxon>
    </lineage>
</organism>
<dbReference type="EMBL" id="JACBYF010000021">
    <property type="protein sequence ID" value="NYS48001.1"/>
    <property type="molecule type" value="Genomic_DNA"/>
</dbReference>
<feature type="chain" id="PRO_5047544643" evidence="2">
    <location>
        <begin position="24"/>
        <end position="128"/>
    </location>
</feature>
<comment type="caution">
    <text evidence="3">The sequence shown here is derived from an EMBL/GenBank/DDBJ whole genome shotgun (WGS) entry which is preliminary data.</text>
</comment>
<name>A0ABX2T1D8_9BACL</name>
<evidence type="ECO:0000313" key="4">
    <source>
        <dbReference type="Proteomes" id="UP000531840"/>
    </source>
</evidence>
<dbReference type="Proteomes" id="UP000531840">
    <property type="component" value="Unassembled WGS sequence"/>
</dbReference>
<evidence type="ECO:0000256" key="2">
    <source>
        <dbReference type="SAM" id="SignalP"/>
    </source>
</evidence>
<feature type="signal peptide" evidence="2">
    <location>
        <begin position="1"/>
        <end position="23"/>
    </location>
</feature>
<evidence type="ECO:0000256" key="1">
    <source>
        <dbReference type="SAM" id="MobiDB-lite"/>
    </source>
</evidence>
<gene>
    <name evidence="3" type="ORF">HZY85_07430</name>
</gene>
<proteinExistence type="predicted"/>